<dbReference type="HOGENOM" id="CLU_1102438_0_0_6"/>
<protein>
    <submittedName>
        <fullName evidence="4">Putative transcriptional regulator, TetR family</fullName>
    </submittedName>
</protein>
<dbReference type="SUPFAM" id="SSF48498">
    <property type="entry name" value="Tetracyclin repressor-like, C-terminal domain"/>
    <property type="match status" value="1"/>
</dbReference>
<keyword evidence="2" id="KW-0804">Transcription</keyword>
<reference evidence="4 5" key="1">
    <citation type="journal article" date="2011" name="J. Bacteriol.">
        <title>Two new complete genome sequences offer insight into host and tissue specificity of plant pathogenic Xanthomonas spp.</title>
        <authorList>
            <person name="Bogdanove A.J."/>
            <person name="Koebnik R."/>
            <person name="Lu H."/>
            <person name="Furutani A."/>
            <person name="Angiuoli S.V."/>
            <person name="Patil P.B."/>
            <person name="Van Sluys M.A."/>
            <person name="Ryan R.P."/>
            <person name="Meyer D.F."/>
            <person name="Han S.W."/>
            <person name="Aparna G."/>
            <person name="Rajaram M."/>
            <person name="Delcher A.L."/>
            <person name="Phillippy A.M."/>
            <person name="Puiu D."/>
            <person name="Schatz M.C."/>
            <person name="Shumway M."/>
            <person name="Sommer D.D."/>
            <person name="Trapnell C."/>
            <person name="Benahmed F."/>
            <person name="Dimitrov G."/>
            <person name="Madupu R."/>
            <person name="Radune D."/>
            <person name="Sullivan S."/>
            <person name="Jha G."/>
            <person name="Ishihara H."/>
            <person name="Lee S.W."/>
            <person name="Pandey A."/>
            <person name="Sharma V."/>
            <person name="Sriariyanun M."/>
            <person name="Szurek B."/>
            <person name="Vera-Cruz C.M."/>
            <person name="Dorman K.S."/>
            <person name="Ronald P.C."/>
            <person name="Verdier V."/>
            <person name="Dow J.M."/>
            <person name="Sonti R.V."/>
            <person name="Tsuge S."/>
            <person name="Brendel V.P."/>
            <person name="Rabinowicz P.D."/>
            <person name="Leach J.E."/>
            <person name="White F.F."/>
            <person name="Salzberg S.L."/>
        </authorList>
    </citation>
    <scope>NUCLEOTIDE SEQUENCE [LARGE SCALE GENOMIC DNA]</scope>
    <source>
        <strain evidence="4 5">BLS256</strain>
    </source>
</reference>
<proteinExistence type="predicted"/>
<dbReference type="PANTHER" id="PTHR47506:SF1">
    <property type="entry name" value="HTH-TYPE TRANSCRIPTIONAL REGULATOR YJDC"/>
    <property type="match status" value="1"/>
</dbReference>
<feature type="region of interest" description="Disordered" evidence="3">
    <location>
        <begin position="71"/>
        <end position="93"/>
    </location>
</feature>
<dbReference type="AlphaFoldDB" id="G7TGL0"/>
<dbReference type="InterPro" id="IPR036271">
    <property type="entry name" value="Tet_transcr_reg_TetR-rel_C_sf"/>
</dbReference>
<dbReference type="KEGG" id="xor:XOC_1216"/>
<evidence type="ECO:0000256" key="1">
    <source>
        <dbReference type="ARBA" id="ARBA00023015"/>
    </source>
</evidence>
<keyword evidence="1" id="KW-0805">Transcription regulation</keyword>
<dbReference type="eggNOG" id="COG1309">
    <property type="taxonomic scope" value="Bacteria"/>
</dbReference>
<dbReference type="PANTHER" id="PTHR47506">
    <property type="entry name" value="TRANSCRIPTIONAL REGULATORY PROTEIN"/>
    <property type="match status" value="1"/>
</dbReference>
<dbReference type="EMBL" id="CP003057">
    <property type="protein sequence ID" value="AEQ95404.1"/>
    <property type="molecule type" value="Genomic_DNA"/>
</dbReference>
<evidence type="ECO:0000313" key="4">
    <source>
        <dbReference type="EMBL" id="AEQ95404.1"/>
    </source>
</evidence>
<dbReference type="SUPFAM" id="SSF46689">
    <property type="entry name" value="Homeodomain-like"/>
    <property type="match status" value="1"/>
</dbReference>
<evidence type="ECO:0000256" key="3">
    <source>
        <dbReference type="SAM" id="MobiDB-lite"/>
    </source>
</evidence>
<dbReference type="InterPro" id="IPR009057">
    <property type="entry name" value="Homeodomain-like_sf"/>
</dbReference>
<evidence type="ECO:0000313" key="5">
    <source>
        <dbReference type="Proteomes" id="UP000008851"/>
    </source>
</evidence>
<dbReference type="Gene3D" id="1.10.357.10">
    <property type="entry name" value="Tetracycline Repressor, domain 2"/>
    <property type="match status" value="1"/>
</dbReference>
<dbReference type="Proteomes" id="UP000008851">
    <property type="component" value="Chromosome"/>
</dbReference>
<sequence>MPAGFVGASVAFDRHDAVHQVFHRPVFRVGVGIDRARLHHVDGDAARPEVARQPTRQSLQRGFAQRIGRHAGQRHAVAVDRADDDDPPGGDDALSVADRTQALGINPPSFYAAFGSKAGLYARILDRYAQTSAIPLSQILHANRPLADALADLLEQAARCYAADPAATGCLVLEGTGSNDAQAREAACGFHVAAQELIRSHIAKQCPHDAERLADVVSMAGLSASARHGQGLERLLARARLAGEGIGAALRG</sequence>
<accession>G7TGL0</accession>
<evidence type="ECO:0000256" key="2">
    <source>
        <dbReference type="ARBA" id="ARBA00023163"/>
    </source>
</evidence>
<gene>
    <name evidence="4" type="ORF">XOC_1216</name>
</gene>
<name>G7TGL0_XANOB</name>
<organism evidence="4 5">
    <name type="scientific">Xanthomonas oryzae pv. oryzicola (strain BLS256)</name>
    <dbReference type="NCBI Taxonomy" id="383407"/>
    <lineage>
        <taxon>Bacteria</taxon>
        <taxon>Pseudomonadati</taxon>
        <taxon>Pseudomonadota</taxon>
        <taxon>Gammaproteobacteria</taxon>
        <taxon>Lysobacterales</taxon>
        <taxon>Lysobacteraceae</taxon>
        <taxon>Xanthomonas</taxon>
    </lineage>
</organism>